<evidence type="ECO:0000259" key="14">
    <source>
        <dbReference type="PROSITE" id="PS51098"/>
    </source>
</evidence>
<dbReference type="PANTHER" id="PTHR30175">
    <property type="entry name" value="PHOSPHOTRANSFERASE SYSTEM TRANSPORT PROTEIN"/>
    <property type="match status" value="1"/>
</dbReference>
<feature type="transmembrane region" description="Helical" evidence="12">
    <location>
        <begin position="143"/>
        <end position="167"/>
    </location>
</feature>
<dbReference type="GO" id="GO:0005886">
    <property type="term" value="C:plasma membrane"/>
    <property type="evidence" value="ECO:0007669"/>
    <property type="project" value="UniProtKB-SubCell"/>
</dbReference>
<evidence type="ECO:0000313" key="17">
    <source>
        <dbReference type="EMBL" id="MUG22602.1"/>
    </source>
</evidence>
<dbReference type="GO" id="GO:0008982">
    <property type="term" value="F:protein-N(PI)-phosphohistidine-sugar phosphotransferase activity"/>
    <property type="evidence" value="ECO:0007669"/>
    <property type="project" value="InterPro"/>
</dbReference>
<evidence type="ECO:0000256" key="1">
    <source>
        <dbReference type="ARBA" id="ARBA00004651"/>
    </source>
</evidence>
<dbReference type="SUPFAM" id="SSF55604">
    <property type="entry name" value="Glucose permease domain IIB"/>
    <property type="match status" value="1"/>
</dbReference>
<sequence>MDNKKLADDIVRLVGGEENINDLVHCATRLRFSLKDSKKAERETLEKHEGVITVVESGGQFQVVVGSHVANVYAEIAKSTSFLNKAAENSASGQKVSAVSKVFEVISGSFSPLIPAMAGSGMLKALLTVLTMAGWMSDTSDTYMILSAAGNAVFYFLPIFLGVTLGIKLKTNPYVAGTIGAALMEPSFTGLMDKGTDGSFLGIPVVLMNYSSSVFPIFIAISIYAVLDRFLKKIILKDLQVFLVPMLSLMIMVPLSAIAFGPLGTSVGDWIAAGVTWLINVSGILSGMVLGGGMTFMVVLGLHWGFTPITLQNINNGGDPIEAMAAAAVFAQIGVALGIFLKAKKDKALRSISGSSAVTGLLAGVTEPIVYGLILRYKRVIPIVIIAGAIGGAVNGHFGVKYTAYVFHNIFSIPVEKPSGIFVISMILSMGIGLLLTLIFGYESKGKAKTAEAESVVQAESGPQTVQPEKHAESAAISIKKEQVHSPLTGKVVPLSAVDDEAFSSGAMGKGLAVLPSEGIVVAPMDGVVTSLFPTGHALGLTSAAGTDILIHIGINTVSLKGKYFKPAVKEGDAVKQGDVLIEFDLEQIQAAGYQTVTPVIVTLTEREVEIFETDQEKIEKNDVLLTLI</sequence>
<keyword evidence="3" id="KW-1003">Cell membrane</keyword>
<dbReference type="NCBIfam" id="TIGR01995">
    <property type="entry name" value="PTS-II-ABC-beta"/>
    <property type="match status" value="1"/>
</dbReference>
<evidence type="ECO:0000256" key="12">
    <source>
        <dbReference type="SAM" id="Phobius"/>
    </source>
</evidence>
<evidence type="ECO:0000259" key="15">
    <source>
        <dbReference type="PROSITE" id="PS51103"/>
    </source>
</evidence>
<comment type="caution">
    <text evidence="16">The sequence shown here is derived from an EMBL/GenBank/DDBJ whole genome shotgun (WGS) entry which is preliminary data.</text>
</comment>
<dbReference type="PROSITE" id="PS01035">
    <property type="entry name" value="PTS_EIIB_TYPE_1_CYS"/>
    <property type="match status" value="1"/>
</dbReference>
<feature type="transmembrane region" description="Helical" evidence="12">
    <location>
        <begin position="203"/>
        <end position="227"/>
    </location>
</feature>
<feature type="transmembrane region" description="Helical" evidence="12">
    <location>
        <begin position="113"/>
        <end position="137"/>
    </location>
</feature>
<dbReference type="PANTHER" id="PTHR30175:SF1">
    <property type="entry name" value="PTS SYSTEM ARBUTIN-, CELLOBIOSE-, AND SALICIN-SPECIFIC EIIBC COMPONENT-RELATED"/>
    <property type="match status" value="1"/>
</dbReference>
<dbReference type="GO" id="GO:0016301">
    <property type="term" value="F:kinase activity"/>
    <property type="evidence" value="ECO:0007669"/>
    <property type="project" value="UniProtKB-KW"/>
</dbReference>
<keyword evidence="6" id="KW-0598">Phosphotransferase system</keyword>
<gene>
    <name evidence="16" type="ORF">DJ90_3604</name>
    <name evidence="17" type="ORF">GNQ08_09290</name>
</gene>
<dbReference type="Gene3D" id="2.70.70.10">
    <property type="entry name" value="Glucose Permease (Domain IIA)"/>
    <property type="match status" value="1"/>
</dbReference>
<dbReference type="NCBIfam" id="TIGR00830">
    <property type="entry name" value="PTBA"/>
    <property type="match status" value="1"/>
</dbReference>
<keyword evidence="2" id="KW-0813">Transport</keyword>
<keyword evidence="8" id="KW-0418">Kinase</keyword>
<evidence type="ECO:0000313" key="16">
    <source>
        <dbReference type="EMBL" id="KFN09732.1"/>
    </source>
</evidence>
<feature type="transmembrane region" description="Helical" evidence="12">
    <location>
        <begin position="380"/>
        <end position="400"/>
    </location>
</feature>
<dbReference type="CDD" id="cd00212">
    <property type="entry name" value="PTS_IIB_glc"/>
    <property type="match status" value="1"/>
</dbReference>
<dbReference type="Pfam" id="PF00367">
    <property type="entry name" value="PTS_EIIB"/>
    <property type="match status" value="1"/>
</dbReference>
<dbReference type="PROSITE" id="PS51093">
    <property type="entry name" value="PTS_EIIA_TYPE_1"/>
    <property type="match status" value="1"/>
</dbReference>
<feature type="transmembrane region" description="Helical" evidence="12">
    <location>
        <begin position="353"/>
        <end position="373"/>
    </location>
</feature>
<protein>
    <submittedName>
        <fullName evidence="17">PTS beta-glucoside transporter subunit EIIBCA</fullName>
    </submittedName>
    <submittedName>
        <fullName evidence="16">PTS system, beta-glucoside-specific IIABC component family protein</fullName>
        <ecNumber evidence="16">2.7.1.69</ecNumber>
    </submittedName>
</protein>
<keyword evidence="10 12" id="KW-0472">Membrane</keyword>
<evidence type="ECO:0000256" key="5">
    <source>
        <dbReference type="ARBA" id="ARBA00022679"/>
    </source>
</evidence>
<keyword evidence="7 12" id="KW-0812">Transmembrane</keyword>
<evidence type="ECO:0000256" key="9">
    <source>
        <dbReference type="ARBA" id="ARBA00022989"/>
    </source>
</evidence>
<dbReference type="EMBL" id="WNZZ01000005">
    <property type="protein sequence ID" value="MUG22602.1"/>
    <property type="molecule type" value="Genomic_DNA"/>
</dbReference>
<feature type="transmembrane region" description="Helical" evidence="12">
    <location>
        <begin position="275"/>
        <end position="302"/>
    </location>
</feature>
<evidence type="ECO:0000256" key="7">
    <source>
        <dbReference type="ARBA" id="ARBA00022692"/>
    </source>
</evidence>
<dbReference type="PROSITE" id="PS51103">
    <property type="entry name" value="PTS_EIIC_TYPE_1"/>
    <property type="match status" value="1"/>
</dbReference>
<feature type="domain" description="PTS EIIA type-1" evidence="13">
    <location>
        <begin position="500"/>
        <end position="604"/>
    </location>
</feature>
<dbReference type="InterPro" id="IPR036878">
    <property type="entry name" value="Glu_permease_IIB"/>
</dbReference>
<feature type="domain" description="PTS EIIC type-1" evidence="15">
    <location>
        <begin position="104"/>
        <end position="456"/>
    </location>
</feature>
<reference evidence="16" key="1">
    <citation type="submission" date="2014-04" db="EMBL/GenBank/DDBJ databases">
        <authorList>
            <person name="Bishop-Lilly K.A."/>
            <person name="Broomall S.M."/>
            <person name="Chain P.S."/>
            <person name="Chertkov O."/>
            <person name="Coyne S.R."/>
            <person name="Daligault H.E."/>
            <person name="Davenport K.W."/>
            <person name="Erkkila T."/>
            <person name="Frey K.G."/>
            <person name="Gibbons H.S."/>
            <person name="Gu W."/>
            <person name="Jaissle J."/>
            <person name="Johnson S.L."/>
            <person name="Koroleva G.I."/>
            <person name="Ladner J.T."/>
            <person name="Lo C.-C."/>
            <person name="Minogue T.D."/>
            <person name="Munk C."/>
            <person name="Palacios G.F."/>
            <person name="Redden C.L."/>
            <person name="Rosenzweig C.N."/>
            <person name="Scholz M.B."/>
            <person name="Teshima H."/>
            <person name="Xu Y."/>
        </authorList>
    </citation>
    <scope>NUCLEOTIDE SEQUENCE [LARGE SCALE GENOMIC DNA]</scope>
    <source>
        <strain evidence="16">8244</strain>
    </source>
</reference>
<evidence type="ECO:0000256" key="2">
    <source>
        <dbReference type="ARBA" id="ARBA00022448"/>
    </source>
</evidence>
<dbReference type="InterPro" id="IPR001996">
    <property type="entry name" value="PTS_IIB_1"/>
</dbReference>
<evidence type="ECO:0000256" key="6">
    <source>
        <dbReference type="ARBA" id="ARBA00022683"/>
    </source>
</evidence>
<proteinExistence type="predicted"/>
<dbReference type="Pfam" id="PF00358">
    <property type="entry name" value="PTS_EIIA_1"/>
    <property type="match status" value="1"/>
</dbReference>
<evidence type="ECO:0000256" key="3">
    <source>
        <dbReference type="ARBA" id="ARBA00022475"/>
    </source>
</evidence>
<dbReference type="OrthoDB" id="2957988at2"/>
<dbReference type="PROSITE" id="PS00371">
    <property type="entry name" value="PTS_EIIA_TYPE_1_HIS"/>
    <property type="match status" value="1"/>
</dbReference>
<dbReference type="EC" id="2.7.1.69" evidence="16"/>
<dbReference type="InterPro" id="IPR050558">
    <property type="entry name" value="PTS_Sugar-Specific_Components"/>
</dbReference>
<dbReference type="RefSeq" id="WP_036621617.1">
    <property type="nucleotide sequence ID" value="NZ_BGML01000009.1"/>
</dbReference>
<dbReference type="PROSITE" id="PS51098">
    <property type="entry name" value="PTS_EIIB_TYPE_1"/>
    <property type="match status" value="1"/>
</dbReference>
<keyword evidence="4" id="KW-0762">Sugar transport</keyword>
<keyword evidence="9 12" id="KW-1133">Transmembrane helix</keyword>
<keyword evidence="5 16" id="KW-0808">Transferase</keyword>
<evidence type="ECO:0000256" key="11">
    <source>
        <dbReference type="PROSITE-ProRule" id="PRU00421"/>
    </source>
</evidence>
<dbReference type="GO" id="GO:0009401">
    <property type="term" value="P:phosphoenolpyruvate-dependent sugar phosphotransferase system"/>
    <property type="evidence" value="ECO:0007669"/>
    <property type="project" value="UniProtKB-KW"/>
</dbReference>
<keyword evidence="18" id="KW-1185">Reference proteome</keyword>
<evidence type="ECO:0000256" key="8">
    <source>
        <dbReference type="ARBA" id="ARBA00022777"/>
    </source>
</evidence>
<dbReference type="SUPFAM" id="SSF51261">
    <property type="entry name" value="Duplicated hybrid motif"/>
    <property type="match status" value="1"/>
</dbReference>
<dbReference type="Pfam" id="PF02378">
    <property type="entry name" value="PTS_EIIC"/>
    <property type="match status" value="1"/>
</dbReference>
<dbReference type="GeneID" id="77006324"/>
<evidence type="ECO:0000313" key="19">
    <source>
        <dbReference type="Proteomes" id="UP000442469"/>
    </source>
</evidence>
<dbReference type="FunFam" id="3.30.1360.60:FF:000001">
    <property type="entry name" value="PTS system glucose-specific IIBC component PtsG"/>
    <property type="match status" value="1"/>
</dbReference>
<organism evidence="16 18">
    <name type="scientific">Paenibacillus macerans</name>
    <name type="common">Bacillus macerans</name>
    <dbReference type="NCBI Taxonomy" id="44252"/>
    <lineage>
        <taxon>Bacteria</taxon>
        <taxon>Bacillati</taxon>
        <taxon>Bacillota</taxon>
        <taxon>Bacilli</taxon>
        <taxon>Bacillales</taxon>
        <taxon>Paenibacillaceae</taxon>
        <taxon>Paenibacillus</taxon>
    </lineage>
</organism>
<reference evidence="17 19" key="2">
    <citation type="submission" date="2019-11" db="EMBL/GenBank/DDBJ databases">
        <title>Draft genome sequences of five Paenibacillus species of dairy origin.</title>
        <authorList>
            <person name="Olajide A.M."/>
            <person name="Chen S."/>
            <person name="Lapointe G."/>
        </authorList>
    </citation>
    <scope>NUCLEOTIDE SEQUENCE [LARGE SCALE GENOMIC DNA]</scope>
    <source>
        <strain evidence="17 19">3CT49</strain>
    </source>
</reference>
<accession>A0A090ZGG9</accession>
<evidence type="ECO:0000256" key="4">
    <source>
        <dbReference type="ARBA" id="ARBA00022597"/>
    </source>
</evidence>
<evidence type="ECO:0000259" key="13">
    <source>
        <dbReference type="PROSITE" id="PS51093"/>
    </source>
</evidence>
<dbReference type="FunFam" id="2.70.70.10:FF:000001">
    <property type="entry name" value="PTS system glucose-specific IIA component"/>
    <property type="match status" value="1"/>
</dbReference>
<name>A0A090ZGG9_PAEMA</name>
<feature type="transmembrane region" description="Helical" evidence="12">
    <location>
        <begin position="323"/>
        <end position="341"/>
    </location>
</feature>
<dbReference type="PATRIC" id="fig|44252.3.peg.2104"/>
<dbReference type="STRING" id="44252.DJ90_3604"/>
<dbReference type="InterPro" id="IPR001127">
    <property type="entry name" value="PTS_EIIA_1_perm"/>
</dbReference>
<dbReference type="HOGENOM" id="CLU_012312_2_1_9"/>
<dbReference type="InterPro" id="IPR003352">
    <property type="entry name" value="PTS_EIIC"/>
</dbReference>
<dbReference type="AlphaFoldDB" id="A0A090ZGG9"/>
<feature type="transmembrane region" description="Helical" evidence="12">
    <location>
        <begin position="239"/>
        <end position="263"/>
    </location>
</feature>
<dbReference type="InterPro" id="IPR011055">
    <property type="entry name" value="Dup_hybrid_motif"/>
</dbReference>
<dbReference type="Proteomes" id="UP000029278">
    <property type="component" value="Unassembled WGS sequence"/>
</dbReference>
<dbReference type="InterPro" id="IPR013013">
    <property type="entry name" value="PTS_EIIC_1"/>
</dbReference>
<dbReference type="InterPro" id="IPR011297">
    <property type="entry name" value="PTS_IIABC_b_glu"/>
</dbReference>
<feature type="domain" description="PTS EIIB type-1" evidence="14">
    <location>
        <begin position="4"/>
        <end position="86"/>
    </location>
</feature>
<feature type="active site" description="Phosphocysteine intermediate; for EIIB activity" evidence="11">
    <location>
        <position position="26"/>
    </location>
</feature>
<dbReference type="EMBL" id="JMQA01000021">
    <property type="protein sequence ID" value="KFN09732.1"/>
    <property type="molecule type" value="Genomic_DNA"/>
</dbReference>
<feature type="transmembrane region" description="Helical" evidence="12">
    <location>
        <begin position="420"/>
        <end position="442"/>
    </location>
</feature>
<dbReference type="InterPro" id="IPR018113">
    <property type="entry name" value="PTrfase_EIIB_Cys"/>
</dbReference>
<evidence type="ECO:0000313" key="18">
    <source>
        <dbReference type="Proteomes" id="UP000029278"/>
    </source>
</evidence>
<evidence type="ECO:0000256" key="10">
    <source>
        <dbReference type="ARBA" id="ARBA00023136"/>
    </source>
</evidence>
<comment type="subcellular location">
    <subcellularLocation>
        <location evidence="1">Cell membrane</location>
        <topology evidence="1">Multi-pass membrane protein</topology>
    </subcellularLocation>
</comment>
<dbReference type="Gene3D" id="3.30.1360.60">
    <property type="entry name" value="Glucose permease domain IIB"/>
    <property type="match status" value="1"/>
</dbReference>
<dbReference type="Proteomes" id="UP000442469">
    <property type="component" value="Unassembled WGS sequence"/>
</dbReference>